<dbReference type="Pfam" id="PF03328">
    <property type="entry name" value="HpcH_HpaI"/>
    <property type="match status" value="1"/>
</dbReference>
<name>A0A3L6Q312_PANMI</name>
<gene>
    <name evidence="6" type="ORF">C2845_PM17G05220</name>
</gene>
<dbReference type="AlphaFoldDB" id="A0A3L6Q312"/>
<dbReference type="Gene3D" id="3.20.20.60">
    <property type="entry name" value="Phosphoenolpyruvate-binding domains"/>
    <property type="match status" value="2"/>
</dbReference>
<comment type="caution">
    <text evidence="6">The sequence shown here is derived from an EMBL/GenBank/DDBJ whole genome shotgun (WGS) entry which is preliminary data.</text>
</comment>
<dbReference type="EMBL" id="PQIB02000014">
    <property type="protein sequence ID" value="RLM70357.1"/>
    <property type="molecule type" value="Genomic_DNA"/>
</dbReference>
<dbReference type="InterPro" id="IPR050251">
    <property type="entry name" value="HpcH-HpaI_aldolase"/>
</dbReference>
<keyword evidence="4" id="KW-0456">Lyase</keyword>
<evidence type="ECO:0000313" key="6">
    <source>
        <dbReference type="EMBL" id="RLM70357.1"/>
    </source>
</evidence>
<dbReference type="InterPro" id="IPR005000">
    <property type="entry name" value="Aldolase/citrate-lyase_domain"/>
</dbReference>
<dbReference type="InterPro" id="IPR040442">
    <property type="entry name" value="Pyrv_kinase-like_dom_sf"/>
</dbReference>
<keyword evidence="3" id="KW-0479">Metal-binding</keyword>
<protein>
    <submittedName>
        <fullName evidence="6">2-keto-3-deoxy-L-rhamnonate aldolase-like</fullName>
    </submittedName>
</protein>
<evidence type="ECO:0000256" key="3">
    <source>
        <dbReference type="ARBA" id="ARBA00022723"/>
    </source>
</evidence>
<dbReference type="GO" id="GO:0046872">
    <property type="term" value="F:metal ion binding"/>
    <property type="evidence" value="ECO:0007669"/>
    <property type="project" value="UniProtKB-KW"/>
</dbReference>
<keyword evidence="7" id="KW-1185">Reference proteome</keyword>
<dbReference type="Proteomes" id="UP000275267">
    <property type="component" value="Unassembled WGS sequence"/>
</dbReference>
<keyword evidence="2" id="KW-0602">Photosynthesis</keyword>
<dbReference type="SUPFAM" id="SSF51621">
    <property type="entry name" value="Phosphoenolpyruvate/pyruvate domain"/>
    <property type="match status" value="1"/>
</dbReference>
<evidence type="ECO:0000256" key="1">
    <source>
        <dbReference type="ARBA" id="ARBA00005568"/>
    </source>
</evidence>
<comment type="similarity">
    <text evidence="1">Belongs to the HpcH/HpaI aldolase family.</text>
</comment>
<dbReference type="InterPro" id="IPR015813">
    <property type="entry name" value="Pyrv/PenolPyrv_kinase-like_dom"/>
</dbReference>
<dbReference type="PANTHER" id="PTHR30502:SF0">
    <property type="entry name" value="PHOSPHOENOLPYRUVATE CARBOXYLASE FAMILY PROTEIN"/>
    <property type="match status" value="1"/>
</dbReference>
<reference evidence="7" key="1">
    <citation type="journal article" date="2019" name="Nat. Commun.">
        <title>The genome of broomcorn millet.</title>
        <authorList>
            <person name="Zou C."/>
            <person name="Miki D."/>
            <person name="Li D."/>
            <person name="Tang Q."/>
            <person name="Xiao L."/>
            <person name="Rajput S."/>
            <person name="Deng P."/>
            <person name="Jia W."/>
            <person name="Huang R."/>
            <person name="Zhang M."/>
            <person name="Sun Y."/>
            <person name="Hu J."/>
            <person name="Fu X."/>
            <person name="Schnable P.S."/>
            <person name="Li F."/>
            <person name="Zhang H."/>
            <person name="Feng B."/>
            <person name="Zhu X."/>
            <person name="Liu R."/>
            <person name="Schnable J.C."/>
            <person name="Zhu J.-K."/>
            <person name="Zhang H."/>
        </authorList>
    </citation>
    <scope>NUCLEOTIDE SEQUENCE [LARGE SCALE GENOMIC DNA]</scope>
</reference>
<proteinExistence type="inferred from homology"/>
<evidence type="ECO:0000313" key="7">
    <source>
        <dbReference type="Proteomes" id="UP000275267"/>
    </source>
</evidence>
<dbReference type="GO" id="GO:0005737">
    <property type="term" value="C:cytoplasm"/>
    <property type="evidence" value="ECO:0007669"/>
    <property type="project" value="TreeGrafter"/>
</dbReference>
<feature type="domain" description="HpcH/HpaI aldolase/citrate lyase" evidence="5">
    <location>
        <begin position="2"/>
        <end position="107"/>
    </location>
</feature>
<organism evidence="6 7">
    <name type="scientific">Panicum miliaceum</name>
    <name type="common">Proso millet</name>
    <name type="synonym">Broomcorn millet</name>
    <dbReference type="NCBI Taxonomy" id="4540"/>
    <lineage>
        <taxon>Eukaryota</taxon>
        <taxon>Viridiplantae</taxon>
        <taxon>Streptophyta</taxon>
        <taxon>Embryophyta</taxon>
        <taxon>Tracheophyta</taxon>
        <taxon>Spermatophyta</taxon>
        <taxon>Magnoliopsida</taxon>
        <taxon>Liliopsida</taxon>
        <taxon>Poales</taxon>
        <taxon>Poaceae</taxon>
        <taxon>PACMAD clade</taxon>
        <taxon>Panicoideae</taxon>
        <taxon>Panicodae</taxon>
        <taxon>Paniceae</taxon>
        <taxon>Panicinae</taxon>
        <taxon>Panicum</taxon>
        <taxon>Panicum sect. Panicum</taxon>
    </lineage>
</organism>
<dbReference type="STRING" id="4540.A0A3L6Q312"/>
<dbReference type="GO" id="GO:0015979">
    <property type="term" value="P:photosynthesis"/>
    <property type="evidence" value="ECO:0007669"/>
    <property type="project" value="UniProtKB-KW"/>
</dbReference>
<evidence type="ECO:0000256" key="2">
    <source>
        <dbReference type="ARBA" id="ARBA00022531"/>
    </source>
</evidence>
<evidence type="ECO:0000259" key="5">
    <source>
        <dbReference type="Pfam" id="PF03328"/>
    </source>
</evidence>
<dbReference type="GO" id="GO:0016832">
    <property type="term" value="F:aldehyde-lyase activity"/>
    <property type="evidence" value="ECO:0007669"/>
    <property type="project" value="TreeGrafter"/>
</dbReference>
<dbReference type="PANTHER" id="PTHR30502">
    <property type="entry name" value="2-KETO-3-DEOXY-L-RHAMNONATE ALDOLASE"/>
    <property type="match status" value="1"/>
</dbReference>
<sequence>MEHSSNGIPEELAFLHALDAARTPAVLRLPEASAVWDKNAFDLGPAGLMLPAVESLTAATEADDTLIICQVETTAIVEVDAIAAVDGVDVVQMDLLDLSASMGYLWDLGRGRCWRH</sequence>
<dbReference type="OrthoDB" id="1621678at2759"/>
<evidence type="ECO:0000256" key="4">
    <source>
        <dbReference type="ARBA" id="ARBA00023239"/>
    </source>
</evidence>
<accession>A0A3L6Q312</accession>